<keyword evidence="2" id="KW-1185">Reference proteome</keyword>
<name>A0ACC2N9G0_9HYME</name>
<dbReference type="EMBL" id="CM056744">
    <property type="protein sequence ID" value="KAJ8666964.1"/>
    <property type="molecule type" value="Genomic_DNA"/>
</dbReference>
<gene>
    <name evidence="1" type="ORF">QAD02_008626</name>
</gene>
<dbReference type="Proteomes" id="UP001239111">
    <property type="component" value="Chromosome 4"/>
</dbReference>
<accession>A0ACC2N9G0</accession>
<organism evidence="1 2">
    <name type="scientific">Eretmocerus hayati</name>
    <dbReference type="NCBI Taxonomy" id="131215"/>
    <lineage>
        <taxon>Eukaryota</taxon>
        <taxon>Metazoa</taxon>
        <taxon>Ecdysozoa</taxon>
        <taxon>Arthropoda</taxon>
        <taxon>Hexapoda</taxon>
        <taxon>Insecta</taxon>
        <taxon>Pterygota</taxon>
        <taxon>Neoptera</taxon>
        <taxon>Endopterygota</taxon>
        <taxon>Hymenoptera</taxon>
        <taxon>Apocrita</taxon>
        <taxon>Proctotrupomorpha</taxon>
        <taxon>Chalcidoidea</taxon>
        <taxon>Aphelinidae</taxon>
        <taxon>Aphelininae</taxon>
        <taxon>Eretmocerus</taxon>
    </lineage>
</organism>
<comment type="caution">
    <text evidence="1">The sequence shown here is derived from an EMBL/GenBank/DDBJ whole genome shotgun (WGS) entry which is preliminary data.</text>
</comment>
<sequence length="429" mass="47902">MIRLRGTGKGTILSRISSERKLETVSFVKWDKKLSRKNIVSEFAQALGTAMEGHGQTVIRLVDDFRNRSSETRSDASSMRRLWDSLLRQVEADASAQLELASLLQQQLSRPALEGCFHRKVQHRKIFSQREAYEQVVAKSEDKLNRTRAEYKRAYGALLSTPEANQDSELKRAYLEAHNAYVLQLHATNAIAERYQFQCLPELLGEVANVYEELCVLECRCVAGISEAAGERVAEQTKRYHLLAKEVRTVNAQSDLQILARSLSTVAQPRKPPRRLFVPPTPPEQTSGERPGGIPTLRDELVPTGSHDLSIIEDDLCHEADKLAATIANLQDALEALNRMQRKSAEGNLYTKVAELQEDISMKTFDLGVAQLQLAAVHAQRDQRENCKGRVGRVEDTIEIAISSSVHYQPTGYVTPGGGQPTRKMSTVA</sequence>
<proteinExistence type="predicted"/>
<protein>
    <submittedName>
        <fullName evidence="1">Uncharacterized protein</fullName>
    </submittedName>
</protein>
<evidence type="ECO:0000313" key="2">
    <source>
        <dbReference type="Proteomes" id="UP001239111"/>
    </source>
</evidence>
<evidence type="ECO:0000313" key="1">
    <source>
        <dbReference type="EMBL" id="KAJ8666964.1"/>
    </source>
</evidence>
<reference evidence="1" key="1">
    <citation type="submission" date="2023-04" db="EMBL/GenBank/DDBJ databases">
        <title>A chromosome-level genome assembly of the parasitoid wasp Eretmocerus hayati.</title>
        <authorList>
            <person name="Zhong Y."/>
            <person name="Liu S."/>
            <person name="Liu Y."/>
        </authorList>
    </citation>
    <scope>NUCLEOTIDE SEQUENCE</scope>
    <source>
        <strain evidence="1">ZJU_SS_LIU_2023</strain>
    </source>
</reference>